<gene>
    <name evidence="20" type="ORF">TRIADDRAFT_61073</name>
</gene>
<evidence type="ECO:0000256" key="15">
    <source>
        <dbReference type="PIRSR" id="PIRSR000168-2"/>
    </source>
</evidence>
<dbReference type="Gene3D" id="2.40.110.10">
    <property type="entry name" value="Butyryl-CoA Dehydrogenase, subunit A, domain 2"/>
    <property type="match status" value="1"/>
</dbReference>
<dbReference type="Pfam" id="PF01756">
    <property type="entry name" value="ACOX"/>
    <property type="match status" value="1"/>
</dbReference>
<evidence type="ECO:0000313" key="21">
    <source>
        <dbReference type="Proteomes" id="UP000009022"/>
    </source>
</evidence>
<evidence type="ECO:0000256" key="12">
    <source>
        <dbReference type="ARBA" id="ARBA00023140"/>
    </source>
</evidence>
<evidence type="ECO:0000259" key="16">
    <source>
        <dbReference type="Pfam" id="PF01756"/>
    </source>
</evidence>
<dbReference type="KEGG" id="tad:TRIADDRAFT_61073"/>
<keyword evidence="21" id="KW-1185">Reference proteome</keyword>
<evidence type="ECO:0000256" key="14">
    <source>
        <dbReference type="PIRSR" id="PIRSR000168-1"/>
    </source>
</evidence>
<dbReference type="InterPro" id="IPR046373">
    <property type="entry name" value="Acyl-CoA_Oxase/DH_mid-dom_sf"/>
</dbReference>
<dbReference type="InterPro" id="IPR012258">
    <property type="entry name" value="Acyl-CoA_oxidase"/>
</dbReference>
<evidence type="ECO:0000256" key="10">
    <source>
        <dbReference type="ARBA" id="ARBA00023002"/>
    </source>
</evidence>
<dbReference type="GO" id="GO:0033540">
    <property type="term" value="P:fatty acid beta-oxidation using acyl-CoA oxidase"/>
    <property type="evidence" value="ECO:0000318"/>
    <property type="project" value="GO_Central"/>
</dbReference>
<dbReference type="InterPro" id="IPR055060">
    <property type="entry name" value="ACOX_C_alpha1"/>
</dbReference>
<keyword evidence="7 13" id="KW-0285">Flavoprotein</keyword>
<dbReference type="GO" id="GO:0071949">
    <property type="term" value="F:FAD binding"/>
    <property type="evidence" value="ECO:0007669"/>
    <property type="project" value="InterPro"/>
</dbReference>
<keyword evidence="6" id="KW-0597">Phosphoprotein</keyword>
<dbReference type="Gene3D" id="1.10.540.10">
    <property type="entry name" value="Acyl-CoA dehydrogenase/oxidase, N-terminal domain"/>
    <property type="match status" value="1"/>
</dbReference>
<dbReference type="Pfam" id="PF22924">
    <property type="entry name" value="ACOX_C_alpha1"/>
    <property type="match status" value="1"/>
</dbReference>
<evidence type="ECO:0000259" key="18">
    <source>
        <dbReference type="Pfam" id="PF14749"/>
    </source>
</evidence>
<dbReference type="InterPro" id="IPR037069">
    <property type="entry name" value="AcylCoA_DH/ox_N_sf"/>
</dbReference>
<comment type="similarity">
    <text evidence="5 13">Belongs to the acyl-CoA oxidase family.</text>
</comment>
<feature type="domain" description="Acyl-coenzyme A oxidase N-terminal" evidence="18">
    <location>
        <begin position="22"/>
        <end position="139"/>
    </location>
</feature>
<dbReference type="eggNOG" id="KOG0136">
    <property type="taxonomic scope" value="Eukaryota"/>
</dbReference>
<dbReference type="FunFam" id="1.20.140.10:FF:000005">
    <property type="entry name" value="Acyl-coenzyme A oxidase"/>
    <property type="match status" value="1"/>
</dbReference>
<evidence type="ECO:0000256" key="4">
    <source>
        <dbReference type="ARBA" id="ARBA00004846"/>
    </source>
</evidence>
<comment type="subcellular location">
    <subcellularLocation>
        <location evidence="3">Peroxisome</location>
    </subcellularLocation>
</comment>
<keyword evidence="11" id="KW-0443">Lipid metabolism</keyword>
<evidence type="ECO:0000256" key="1">
    <source>
        <dbReference type="ARBA" id="ARBA00001201"/>
    </source>
</evidence>
<dbReference type="EMBL" id="DS985260">
    <property type="protein sequence ID" value="EDV20348.1"/>
    <property type="molecule type" value="Genomic_DNA"/>
</dbReference>
<evidence type="ECO:0000259" key="19">
    <source>
        <dbReference type="Pfam" id="PF22924"/>
    </source>
</evidence>
<dbReference type="PANTHER" id="PTHR10909:SF250">
    <property type="entry name" value="PEROXISOMAL ACYL-COENZYME A OXIDASE 1"/>
    <property type="match status" value="1"/>
</dbReference>
<keyword evidence="9" id="KW-0276">Fatty acid metabolism</keyword>
<dbReference type="InterPro" id="IPR009100">
    <property type="entry name" value="AcylCoA_DH/oxidase_NM_dom_sf"/>
</dbReference>
<dbReference type="OMA" id="ICTRFSA"/>
<dbReference type="FunFam" id="1.20.140.10:FF:000007">
    <property type="entry name" value="Acyl-coenzyme A oxidase"/>
    <property type="match status" value="1"/>
</dbReference>
<feature type="binding site" evidence="15">
    <location>
        <position position="184"/>
    </location>
    <ligand>
        <name>FAD</name>
        <dbReference type="ChEBI" id="CHEBI:57692"/>
    </ligand>
</feature>
<dbReference type="InterPro" id="IPR006091">
    <property type="entry name" value="Acyl-CoA_Oxase/DH_mid-dom"/>
</dbReference>
<dbReference type="Pfam" id="PF02770">
    <property type="entry name" value="Acyl-CoA_dh_M"/>
    <property type="match status" value="1"/>
</dbReference>
<dbReference type="RefSeq" id="XP_002117042.1">
    <property type="nucleotide sequence ID" value="XM_002117006.1"/>
</dbReference>
<evidence type="ECO:0000256" key="11">
    <source>
        <dbReference type="ARBA" id="ARBA00023098"/>
    </source>
</evidence>
<dbReference type="GO" id="GO:0050660">
    <property type="term" value="F:flavin adenine dinucleotide binding"/>
    <property type="evidence" value="ECO:0000318"/>
    <property type="project" value="GO_Central"/>
</dbReference>
<keyword evidence="12" id="KW-0576">Peroxisome</keyword>
<dbReference type="HOGENOM" id="CLU_014629_3_1_1"/>
<evidence type="ECO:0000256" key="2">
    <source>
        <dbReference type="ARBA" id="ARBA00001974"/>
    </source>
</evidence>
<protein>
    <recommendedName>
        <fullName evidence="13">Acyl-coenzyme A oxidase</fullName>
    </recommendedName>
</protein>
<dbReference type="GO" id="GO:0003997">
    <property type="term" value="F:acyl-CoA oxidase activity"/>
    <property type="evidence" value="ECO:0000318"/>
    <property type="project" value="GO_Central"/>
</dbReference>
<dbReference type="InterPro" id="IPR029320">
    <property type="entry name" value="Acyl-CoA_ox_N"/>
</dbReference>
<keyword evidence="10" id="KW-0560">Oxidoreductase</keyword>
<name>B3S9Y8_TRIAD</name>
<evidence type="ECO:0000259" key="17">
    <source>
        <dbReference type="Pfam" id="PF02770"/>
    </source>
</evidence>
<evidence type="ECO:0000256" key="9">
    <source>
        <dbReference type="ARBA" id="ARBA00022832"/>
    </source>
</evidence>
<evidence type="ECO:0000256" key="8">
    <source>
        <dbReference type="ARBA" id="ARBA00022827"/>
    </source>
</evidence>
<keyword evidence="8 13" id="KW-0274">FAD</keyword>
<feature type="domain" description="Acyl-CoA oxidase C-alpha1" evidence="19">
    <location>
        <begin position="281"/>
        <end position="441"/>
    </location>
</feature>
<dbReference type="PhylomeDB" id="B3S9Y8"/>
<feature type="binding site" evidence="15">
    <location>
        <position position="145"/>
    </location>
    <ligand>
        <name>FAD</name>
        <dbReference type="ChEBI" id="CHEBI:57692"/>
    </ligand>
</feature>
<evidence type="ECO:0000256" key="13">
    <source>
        <dbReference type="PIRNR" id="PIRNR000168"/>
    </source>
</evidence>
<accession>B3S9Y8</accession>
<comment type="cofactor">
    <cofactor evidence="2">
        <name>FAD</name>
        <dbReference type="ChEBI" id="CHEBI:57692"/>
    </cofactor>
</comment>
<dbReference type="CTD" id="6758326"/>
<evidence type="ECO:0000256" key="3">
    <source>
        <dbReference type="ARBA" id="ARBA00004275"/>
    </source>
</evidence>
<dbReference type="Gene3D" id="1.20.140.10">
    <property type="entry name" value="Butyryl-CoA Dehydrogenase, subunit A, domain 3"/>
    <property type="match status" value="2"/>
</dbReference>
<comment type="catalytic activity">
    <reaction evidence="1">
        <text>a 2,3-saturated acyl-CoA + O2 = a (2E)-enoyl-CoA + H2O2</text>
        <dbReference type="Rhea" id="RHEA:38959"/>
        <dbReference type="ChEBI" id="CHEBI:15379"/>
        <dbReference type="ChEBI" id="CHEBI:16240"/>
        <dbReference type="ChEBI" id="CHEBI:58856"/>
        <dbReference type="ChEBI" id="CHEBI:65111"/>
        <dbReference type="EC" id="1.3.3.6"/>
    </reaction>
</comment>
<comment type="pathway">
    <text evidence="4">Lipid metabolism; peroxisomal fatty acid beta-oxidation.</text>
</comment>
<evidence type="ECO:0000256" key="5">
    <source>
        <dbReference type="ARBA" id="ARBA00006288"/>
    </source>
</evidence>
<dbReference type="FunFam" id="2.40.110.10:FF:000050">
    <property type="entry name" value="Acyl-coenzyme A oxidase"/>
    <property type="match status" value="1"/>
</dbReference>
<dbReference type="PIRSF" id="PIRSF000168">
    <property type="entry name" value="Acyl-CoA_oxidase"/>
    <property type="match status" value="1"/>
</dbReference>
<dbReference type="InterPro" id="IPR036250">
    <property type="entry name" value="AcylCo_DH-like_C"/>
</dbReference>
<evidence type="ECO:0000256" key="6">
    <source>
        <dbReference type="ARBA" id="ARBA00022553"/>
    </source>
</evidence>
<dbReference type="GO" id="GO:0005504">
    <property type="term" value="F:fatty acid binding"/>
    <property type="evidence" value="ECO:0000318"/>
    <property type="project" value="GO_Central"/>
</dbReference>
<reference evidence="20 21" key="1">
    <citation type="journal article" date="2008" name="Nature">
        <title>The Trichoplax genome and the nature of placozoans.</title>
        <authorList>
            <person name="Srivastava M."/>
            <person name="Begovic E."/>
            <person name="Chapman J."/>
            <person name="Putnam N.H."/>
            <person name="Hellsten U."/>
            <person name="Kawashima T."/>
            <person name="Kuo A."/>
            <person name="Mitros T."/>
            <person name="Salamov A."/>
            <person name="Carpenter M.L."/>
            <person name="Signorovitch A.Y."/>
            <person name="Moreno M.A."/>
            <person name="Kamm K."/>
            <person name="Grimwood J."/>
            <person name="Schmutz J."/>
            <person name="Shapiro H."/>
            <person name="Grigoriev I.V."/>
            <person name="Buss L.W."/>
            <person name="Schierwater B."/>
            <person name="Dellaporta S.L."/>
            <person name="Rokhsar D.S."/>
        </authorList>
    </citation>
    <scope>NUCLEOTIDE SEQUENCE [LARGE SCALE GENOMIC DNA]</scope>
    <source>
        <strain evidence="20 21">Grell-BS-1999</strain>
    </source>
</reference>
<dbReference type="GeneID" id="6758326"/>
<sequence>MAKNTTTVLDLRQERSNPPFSINDMTEFYDGGSEATKKRKLISSLILNNPAFKWLERHYWTRDEAYSSNVQCLAEVAKILRKHKLNVDDFMHYYWLVSTIGEIVSFEMHLTTWKSALQDQGTPEQRKKWLPLVENFEIVATYCQTELGHGTFIRGFETTATYDPKTREFILNTPTLTATKWWIGEVAKTATHALVMAQLWTQNKCYGPHLFILQVRSLEDHTPLPGITLGEMGDKFGYNSIDDGFMQLSNVRIPRDQMLMRHSKVTLDGSFIPPKNPRLTYVAITLYRCQLLMLCSNYLARASTIAVRYSAIRRQTETKPGYEPKVLDYVTQQNKLFPHIAGAYALACTGHYMIDFGKRATERIKLEDLSVLAEFHGISSGLKAFCTEMSVSGIEECRRACGGHGYSSACGIGHIYNNWLASCTYEGENTVMYLQSAKYLLRCVKNPKSAPLGVSAVLHNPPCKHWDIKNMQDLEKTNTVLEAYRARAYKKVAIADKYLRELQSGGDTSYDAWNKSGIKLVDCAKAFTHYFVIKTFFNMIEKSRLGQSCHLQLHRLSILLALHGIDQNTGDFMLDNFIDFEQIKLIRVKILELFSEIRPVAVCLVDAFDIPDQTLLSVLGRYDGDVYNKLFEWAKEAPLNKTQVRYLLVVVIDCVFVYLA</sequence>
<dbReference type="SUPFAM" id="SSF47203">
    <property type="entry name" value="Acyl-CoA dehydrogenase C-terminal domain-like"/>
    <property type="match status" value="2"/>
</dbReference>
<dbReference type="FunFam" id="1.10.540.10:FF:000006">
    <property type="entry name" value="Acyl-coenzyme A oxidase"/>
    <property type="match status" value="1"/>
</dbReference>
<dbReference type="InterPro" id="IPR002655">
    <property type="entry name" value="Acyl-CoA_oxidase_C"/>
</dbReference>
<proteinExistence type="inferred from homology"/>
<dbReference type="InParanoid" id="B3S9Y8"/>
<dbReference type="OrthoDB" id="538336at2759"/>
<feature type="domain" description="Acyl-CoA oxidase/dehydrogenase middle" evidence="17">
    <location>
        <begin position="143"/>
        <end position="251"/>
    </location>
</feature>
<dbReference type="Proteomes" id="UP000009022">
    <property type="component" value="Unassembled WGS sequence"/>
</dbReference>
<dbReference type="Pfam" id="PF14749">
    <property type="entry name" value="Acyl-CoA_ox_N"/>
    <property type="match status" value="1"/>
</dbReference>
<evidence type="ECO:0000313" key="20">
    <source>
        <dbReference type="EMBL" id="EDV20348.1"/>
    </source>
</evidence>
<evidence type="ECO:0000256" key="7">
    <source>
        <dbReference type="ARBA" id="ARBA00022630"/>
    </source>
</evidence>
<organism evidence="20 21">
    <name type="scientific">Trichoplax adhaerens</name>
    <name type="common">Trichoplax reptans</name>
    <dbReference type="NCBI Taxonomy" id="10228"/>
    <lineage>
        <taxon>Eukaryota</taxon>
        <taxon>Metazoa</taxon>
        <taxon>Placozoa</taxon>
        <taxon>Uniplacotomia</taxon>
        <taxon>Trichoplacea</taxon>
        <taxon>Trichoplacidae</taxon>
        <taxon>Trichoplax</taxon>
    </lineage>
</organism>
<feature type="domain" description="Acyl-CoA oxidase C-terminal" evidence="16">
    <location>
        <begin position="477"/>
        <end position="644"/>
    </location>
</feature>
<dbReference type="STRING" id="10228.B3S9Y8"/>
<dbReference type="PANTHER" id="PTHR10909">
    <property type="entry name" value="ELECTRON TRANSPORT OXIDOREDUCTASE"/>
    <property type="match status" value="1"/>
</dbReference>
<dbReference type="GO" id="GO:0005777">
    <property type="term" value="C:peroxisome"/>
    <property type="evidence" value="ECO:0000318"/>
    <property type="project" value="GO_Central"/>
</dbReference>
<dbReference type="AlphaFoldDB" id="B3S9Y8"/>
<dbReference type="SUPFAM" id="SSF56645">
    <property type="entry name" value="Acyl-CoA dehydrogenase NM domain-like"/>
    <property type="match status" value="1"/>
</dbReference>
<feature type="active site" description="Proton acceptor" evidence="14">
    <location>
        <position position="426"/>
    </location>
</feature>